<gene>
    <name evidence="9" type="primary">TSR1</name>
</gene>
<dbReference type="GO" id="GO:0030688">
    <property type="term" value="C:preribosome, small subunit precursor"/>
    <property type="evidence" value="ECO:0007669"/>
    <property type="project" value="TreeGrafter"/>
</dbReference>
<organism evidence="9">
    <name type="scientific">Hydra vulgaris</name>
    <name type="common">Hydra</name>
    <name type="synonym">Hydra attenuata</name>
    <dbReference type="NCBI Taxonomy" id="6087"/>
    <lineage>
        <taxon>Eukaryota</taxon>
        <taxon>Metazoa</taxon>
        <taxon>Cnidaria</taxon>
        <taxon>Hydrozoa</taxon>
        <taxon>Hydroidolina</taxon>
        <taxon>Anthoathecata</taxon>
        <taxon>Aplanulata</taxon>
        <taxon>Hydridae</taxon>
        <taxon>Hydra</taxon>
    </lineage>
</organism>
<evidence type="ECO:0000259" key="8">
    <source>
        <dbReference type="PROSITE" id="PS51714"/>
    </source>
</evidence>
<evidence type="ECO:0000256" key="1">
    <source>
        <dbReference type="ARBA" id="ARBA00004604"/>
    </source>
</evidence>
<protein>
    <recommendedName>
        <fullName evidence="6">Pre-rRNA-processing protein TSR1 homolog</fullName>
    </recommendedName>
</protein>
<dbReference type="PANTHER" id="PTHR12858:SF1">
    <property type="entry name" value="PRE-RRNA-PROCESSING PROTEIN TSR1 HOMOLOG"/>
    <property type="match status" value="1"/>
</dbReference>
<feature type="compositionally biased region" description="Basic and acidic residues" evidence="7">
    <location>
        <begin position="32"/>
        <end position="56"/>
    </location>
</feature>
<feature type="region of interest" description="Disordered" evidence="7">
    <location>
        <begin position="404"/>
        <end position="443"/>
    </location>
</feature>
<comment type="function">
    <text evidence="4">Required during maturation of the 40S ribosomal subunit in the nucleolus.</text>
</comment>
<evidence type="ECO:0000256" key="7">
    <source>
        <dbReference type="SAM" id="MobiDB-lite"/>
    </source>
</evidence>
<dbReference type="GO" id="GO:0034511">
    <property type="term" value="F:U3 snoRNA binding"/>
    <property type="evidence" value="ECO:0007669"/>
    <property type="project" value="TreeGrafter"/>
</dbReference>
<dbReference type="GO" id="GO:0000479">
    <property type="term" value="P:endonucleolytic cleavage of tricistronic rRNA transcript (SSU-rRNA, 5.8S rRNA, LSU-rRNA)"/>
    <property type="evidence" value="ECO:0007669"/>
    <property type="project" value="TreeGrafter"/>
</dbReference>
<evidence type="ECO:0000256" key="6">
    <source>
        <dbReference type="ARBA" id="ARBA00040070"/>
    </source>
</evidence>
<accession>T2MCE8</accession>
<feature type="compositionally biased region" description="Basic residues" evidence="7">
    <location>
        <begin position="9"/>
        <end position="31"/>
    </location>
</feature>
<keyword evidence="3" id="KW-0539">Nucleus</keyword>
<name>T2MCE8_HYDVU</name>
<dbReference type="InterPro" id="IPR030387">
    <property type="entry name" value="G_Bms1/Tsr1_dom"/>
</dbReference>
<evidence type="ECO:0000256" key="3">
    <source>
        <dbReference type="ARBA" id="ARBA00023242"/>
    </source>
</evidence>
<sequence length="793" mass="91131">MATENDKQQKHKPGPLKQQNKSHKHGSHKTKGQLDKSNKGKVELKLIPKKNKELDRKQRRHQINQIRKNKRENIIEKKRKINSESYAPHVIAVLSLSPVCSCEAVIAKIVDFDDSKLTFFNNNRTTIVSSRHRYRITIINLDNSGINSILDAAKVADSFLFVVPASGLIDESSKNLMTCLITQGLPAHLVAVQGLKEMVIKKQVDAKKRLMKGLGIWFPEIKLHSIDNSQDAEVVIRLLINKKSKSIHYREHRPYLMAEHLEFVEEDIKENHGTLKVSGFLRGKPLSVNVLIHLPDLGDFQLNQIDAPTDPYASKKSRTQSMEHDVVMEEEIKVLAVADPLKQTPLKVEADIDHMEGEQTWPTEEEIKDAQEASRMLNDDEFDTNAKKKSSKGTSDYQAAWILDEDDSDDEENSNSSDNDNDEFRMVEDDNEDPSKPDTDFDNISMAATTVADDDKYDDHFDIDEDKKALEKYRLEHENELFPDEIDTPMDIPAKDRFLRYRGLKSFRTSPWDPKENLPLDYARIFQFQNFNHSKRKVLKEKVKEDSSLIDAGLYVTLHIKNVPKIYLESLDKGSPLVVYGLLPHEHKMTVMHYVIRRVQGFDAPIKAKEQLIFHVGYRRFSASPIFSQHTNGNKFKMERFLPQNGVVVSTVYAPIMYPPAPVLVFNENSQLVATGSVLSSNPDRIIVKKIVLSGHPFKIHKKSSVIRYMFFNRDDILWFKPVELFTKYGRRGHIKEPLGTHGHMKCVFDGQLKAQDTVCMNLFKRVFPKWNYNPCLIASRTNNNHEEQMLQE</sequence>
<feature type="compositionally biased region" description="Basic and acidic residues" evidence="7">
    <location>
        <begin position="422"/>
        <end position="439"/>
    </location>
</feature>
<dbReference type="GO" id="GO:0000462">
    <property type="term" value="P:maturation of SSU-rRNA from tricistronic rRNA transcript (SSU-rRNA, 5.8S rRNA, LSU-rRNA)"/>
    <property type="evidence" value="ECO:0007669"/>
    <property type="project" value="TreeGrafter"/>
</dbReference>
<keyword evidence="2" id="KW-0690">Ribosome biogenesis</keyword>
<dbReference type="OrthoDB" id="119302at2759"/>
<dbReference type="InterPro" id="IPR012948">
    <property type="entry name" value="AARP2CN"/>
</dbReference>
<proteinExistence type="evidence at transcript level"/>
<evidence type="ECO:0000313" key="9">
    <source>
        <dbReference type="EMBL" id="CDG69834.1"/>
    </source>
</evidence>
<evidence type="ECO:0000256" key="2">
    <source>
        <dbReference type="ARBA" id="ARBA00022517"/>
    </source>
</evidence>
<dbReference type="GO" id="GO:0005525">
    <property type="term" value="F:GTP binding"/>
    <property type="evidence" value="ECO:0007669"/>
    <property type="project" value="TreeGrafter"/>
</dbReference>
<evidence type="ECO:0000256" key="5">
    <source>
        <dbReference type="ARBA" id="ARBA00038288"/>
    </source>
</evidence>
<dbReference type="Pfam" id="PF22298">
    <property type="entry name" value="Tsr1_G-like"/>
    <property type="match status" value="1"/>
</dbReference>
<dbReference type="PROSITE" id="PS51714">
    <property type="entry name" value="G_BMS1"/>
    <property type="match status" value="1"/>
</dbReference>
<comment type="similarity">
    <text evidence="5">Belongs to the TRAFAC class translation factor GTPase superfamily. Bms1-like GTPase family. TSR1 subfamily.</text>
</comment>
<dbReference type="SMART" id="SM01362">
    <property type="entry name" value="DUF663"/>
    <property type="match status" value="1"/>
</dbReference>
<dbReference type="GO" id="GO:0005730">
    <property type="term" value="C:nucleolus"/>
    <property type="evidence" value="ECO:0007669"/>
    <property type="project" value="UniProtKB-SubCell"/>
</dbReference>
<dbReference type="InterPro" id="IPR039761">
    <property type="entry name" value="Bms1/Tsr1"/>
</dbReference>
<dbReference type="SMART" id="SM00785">
    <property type="entry name" value="AARP2CN"/>
    <property type="match status" value="1"/>
</dbReference>
<dbReference type="Pfam" id="PF08142">
    <property type="entry name" value="AARP2CN"/>
    <property type="match status" value="1"/>
</dbReference>
<dbReference type="PANTHER" id="PTHR12858">
    <property type="entry name" value="RIBOSOME BIOGENESIS PROTEIN"/>
    <property type="match status" value="1"/>
</dbReference>
<feature type="compositionally biased region" description="Acidic residues" evidence="7">
    <location>
        <begin position="404"/>
        <end position="413"/>
    </location>
</feature>
<dbReference type="EMBL" id="HAAD01003602">
    <property type="protein sequence ID" value="CDG69834.1"/>
    <property type="molecule type" value="mRNA"/>
</dbReference>
<comment type="subcellular location">
    <subcellularLocation>
        <location evidence="1">Nucleus</location>
        <location evidence="1">Nucleolus</location>
    </subcellularLocation>
</comment>
<evidence type="ECO:0000256" key="4">
    <source>
        <dbReference type="ARBA" id="ARBA00037087"/>
    </source>
</evidence>
<feature type="domain" description="Bms1-type G" evidence="8">
    <location>
        <begin position="87"/>
        <end position="245"/>
    </location>
</feature>
<dbReference type="GO" id="GO:0003924">
    <property type="term" value="F:GTPase activity"/>
    <property type="evidence" value="ECO:0007669"/>
    <property type="project" value="TreeGrafter"/>
</dbReference>
<dbReference type="Pfam" id="PF04950">
    <property type="entry name" value="RIBIOP_C"/>
    <property type="match status" value="1"/>
</dbReference>
<feature type="region of interest" description="Disordered" evidence="7">
    <location>
        <begin position="1"/>
        <end position="60"/>
    </location>
</feature>
<reference evidence="9" key="1">
    <citation type="journal article" date="2013" name="Genome Biol. Evol.">
        <title>Punctuated emergences of genetic and phenotypic innovations in eumetazoan, bilaterian, euteleostome, and hominidae ancestors.</title>
        <authorList>
            <person name="Wenger Y."/>
            <person name="Galliot B."/>
        </authorList>
    </citation>
    <scope>NUCLEOTIDE SEQUENCE</scope>
    <source>
        <tissue evidence="9">Whole animals</tissue>
    </source>
</reference>
<dbReference type="AlphaFoldDB" id="T2MCE8"/>
<dbReference type="InterPro" id="IPR007034">
    <property type="entry name" value="BMS1_TSR1_C"/>
</dbReference>